<name>A0ABM9BTS5_9BACL</name>
<keyword evidence="3" id="KW-1185">Reference proteome</keyword>
<feature type="domain" description="Transposase zinc-ribbon" evidence="1">
    <location>
        <begin position="129"/>
        <end position="175"/>
    </location>
</feature>
<evidence type="ECO:0000259" key="1">
    <source>
        <dbReference type="Pfam" id="PF12760"/>
    </source>
</evidence>
<dbReference type="InterPro" id="IPR024442">
    <property type="entry name" value="Transposase_Zn_ribbon"/>
</dbReference>
<gene>
    <name evidence="2" type="ORF">PAECIP111893_00404</name>
</gene>
<reference evidence="2" key="1">
    <citation type="submission" date="2022-01" db="EMBL/GenBank/DDBJ databases">
        <authorList>
            <person name="Criscuolo A."/>
        </authorList>
    </citation>
    <scope>NUCLEOTIDE SEQUENCE</scope>
    <source>
        <strain evidence="2">CIP111893</strain>
    </source>
</reference>
<comment type="caution">
    <text evidence="2">The sequence shown here is derived from an EMBL/GenBank/DDBJ whole genome shotgun (WGS) entry which is preliminary data.</text>
</comment>
<sequence length="417" mass="47689">MYKHTGRVKKNFDKAKLEQPTFGKTTNVTTMIEKIQLEKAKLMKAMLEKVQYGKRTRGAGSIENSHLGQKTDREVLLDKTTRREVLFDKTNFEKLSSKQHGSVPLENLGFGMFGSEKLSFEEFCSRFHSEEVCIEALFKSKWPKGYCCPRCGYTRACEIRTRRLPLYECLVCHYQVSLIKDTVMEGSRTSLTKWFQAIFLLACPHMVMNAVKLAAAISVTYKTAWLILHKLRFIIIQANASMLLEGTVRVNAAVYGRPYNPTVHRHKQEHPLLVGASLDPQGELTHIKIKQLLPEHLSPNGVLRYGTDHFVKHNVSSSKVSDIAIETRRYYLRGYQPLLLCCKRASNWMNEVYHGIGPKHLQAYLDEFCFHWNHPMQNVSAINRLFQLAASTKTITYATLTRNDRASLKQVLNSSAA</sequence>
<organism evidence="2 3">
    <name type="scientific">Paenibacillus plantiphilus</name>
    <dbReference type="NCBI Taxonomy" id="2905650"/>
    <lineage>
        <taxon>Bacteria</taxon>
        <taxon>Bacillati</taxon>
        <taxon>Bacillota</taxon>
        <taxon>Bacilli</taxon>
        <taxon>Bacillales</taxon>
        <taxon>Paenibacillaceae</taxon>
        <taxon>Paenibacillus</taxon>
    </lineage>
</organism>
<evidence type="ECO:0000313" key="2">
    <source>
        <dbReference type="EMBL" id="CAH1193208.1"/>
    </source>
</evidence>
<dbReference type="Proteomes" id="UP000838686">
    <property type="component" value="Unassembled WGS sequence"/>
</dbReference>
<dbReference type="EMBL" id="CAKMMF010000002">
    <property type="protein sequence ID" value="CAH1193208.1"/>
    <property type="molecule type" value="Genomic_DNA"/>
</dbReference>
<protein>
    <recommendedName>
        <fullName evidence="1">Transposase zinc-ribbon domain-containing protein</fullName>
    </recommendedName>
</protein>
<proteinExistence type="predicted"/>
<evidence type="ECO:0000313" key="3">
    <source>
        <dbReference type="Proteomes" id="UP000838686"/>
    </source>
</evidence>
<dbReference type="RefSeq" id="WP_236338636.1">
    <property type="nucleotide sequence ID" value="NZ_CAKMMF010000002.1"/>
</dbReference>
<dbReference type="Pfam" id="PF12760">
    <property type="entry name" value="Zn_ribbon_IS1595"/>
    <property type="match status" value="1"/>
</dbReference>
<accession>A0ABM9BTS5</accession>